<evidence type="ECO:0000256" key="7">
    <source>
        <dbReference type="ARBA" id="ARBA00034092"/>
    </source>
</evidence>
<dbReference type="AlphaFoldDB" id="A0A8D3ACV2"/>
<evidence type="ECO:0000256" key="10">
    <source>
        <dbReference type="SAM" id="MobiDB-lite"/>
    </source>
</evidence>
<dbReference type="Gene3D" id="2.40.30.10">
    <property type="entry name" value="Translation factors"/>
    <property type="match status" value="1"/>
</dbReference>
<evidence type="ECO:0000313" key="11">
    <source>
        <dbReference type="Ensembl" id="ENSSMAP00000016234.2"/>
    </source>
</evidence>
<dbReference type="InterPro" id="IPR045077">
    <property type="entry name" value="L3_arc_euk"/>
</dbReference>
<protein>
    <recommendedName>
        <fullName evidence="8">60S ribosomal protein L3</fullName>
    </recommendedName>
</protein>
<reference evidence="11" key="1">
    <citation type="submission" date="2023-05" db="EMBL/GenBank/DDBJ databases">
        <title>High-quality long-read genome of Scophthalmus maximus.</title>
        <authorList>
            <person name="Lien S."/>
            <person name="Martinez P."/>
        </authorList>
    </citation>
    <scope>NUCLEOTIDE SEQUENCE [LARGE SCALE GENOMIC DNA]</scope>
</reference>
<dbReference type="GO" id="GO:0003723">
    <property type="term" value="F:RNA binding"/>
    <property type="evidence" value="ECO:0007669"/>
    <property type="project" value="TreeGrafter"/>
</dbReference>
<keyword evidence="4" id="KW-0689">Ribosomal protein</keyword>
<sequence length="136" mass="14811">KCFHTAKKPNHGSVGLKAPLLFSRSKAKSFPRDEPNKPVCLGGFLGYKASVTHIVRESDRPGSTVKKEEVVEAVAIVGWSCGLCQHSPSMSVMSESVGSTRSPRRRFSHNSTSSTATKALYFFSTMQSSPSKKKSF</sequence>
<keyword evidence="2" id="KW-1017">Isopeptide bond</keyword>
<dbReference type="GO" id="GO:0022625">
    <property type="term" value="C:cytosolic large ribosomal subunit"/>
    <property type="evidence" value="ECO:0007669"/>
    <property type="project" value="TreeGrafter"/>
</dbReference>
<organism evidence="11 12">
    <name type="scientific">Scophthalmus maximus</name>
    <name type="common">Turbot</name>
    <name type="synonym">Psetta maxima</name>
    <dbReference type="NCBI Taxonomy" id="52904"/>
    <lineage>
        <taxon>Eukaryota</taxon>
        <taxon>Metazoa</taxon>
        <taxon>Chordata</taxon>
        <taxon>Craniata</taxon>
        <taxon>Vertebrata</taxon>
        <taxon>Euteleostomi</taxon>
        <taxon>Actinopterygii</taxon>
        <taxon>Neopterygii</taxon>
        <taxon>Teleostei</taxon>
        <taxon>Neoteleostei</taxon>
        <taxon>Acanthomorphata</taxon>
        <taxon>Carangaria</taxon>
        <taxon>Pleuronectiformes</taxon>
        <taxon>Pleuronectoidei</taxon>
        <taxon>Scophthalmidae</taxon>
        <taxon>Scophthalmus</taxon>
    </lineage>
</organism>
<name>A0A8D3ACV2_SCOMX</name>
<evidence type="ECO:0000256" key="8">
    <source>
        <dbReference type="ARBA" id="ARBA00035354"/>
    </source>
</evidence>
<dbReference type="Ensembl" id="ENSSMAT00000016436.2">
    <property type="protein sequence ID" value="ENSSMAP00000016234.2"/>
    <property type="gene ID" value="ENSSMAG00000009948.2"/>
</dbReference>
<evidence type="ECO:0000313" key="12">
    <source>
        <dbReference type="Proteomes" id="UP000694558"/>
    </source>
</evidence>
<evidence type="ECO:0000256" key="6">
    <source>
        <dbReference type="ARBA" id="ARBA00023274"/>
    </source>
</evidence>
<dbReference type="GO" id="GO:0003735">
    <property type="term" value="F:structural constituent of ribosome"/>
    <property type="evidence" value="ECO:0007669"/>
    <property type="project" value="InterPro"/>
</dbReference>
<keyword evidence="5" id="KW-0007">Acetylation</keyword>
<dbReference type="Pfam" id="PF00297">
    <property type="entry name" value="Ribosomal_L3"/>
    <property type="match status" value="1"/>
</dbReference>
<dbReference type="InterPro" id="IPR000597">
    <property type="entry name" value="Ribosomal_uL3"/>
</dbReference>
<feature type="region of interest" description="Disordered" evidence="10">
    <location>
        <begin position="93"/>
        <end position="113"/>
    </location>
</feature>
<evidence type="ECO:0000256" key="1">
    <source>
        <dbReference type="ARBA" id="ARBA00006540"/>
    </source>
</evidence>
<comment type="similarity">
    <text evidence="1">Belongs to the universal ribosomal protein uL3 family.</text>
</comment>
<proteinExistence type="inferred from homology"/>
<keyword evidence="6" id="KW-0687">Ribonucleoprotein</keyword>
<evidence type="ECO:0000256" key="3">
    <source>
        <dbReference type="ARBA" id="ARBA00022843"/>
    </source>
</evidence>
<evidence type="ECO:0000256" key="2">
    <source>
        <dbReference type="ARBA" id="ARBA00022499"/>
    </source>
</evidence>
<dbReference type="Proteomes" id="UP000694558">
    <property type="component" value="Chromosome 11"/>
</dbReference>
<keyword evidence="3" id="KW-0832">Ubl conjugation</keyword>
<evidence type="ECO:0000256" key="4">
    <source>
        <dbReference type="ARBA" id="ARBA00022980"/>
    </source>
</evidence>
<dbReference type="GO" id="GO:0006412">
    <property type="term" value="P:translation"/>
    <property type="evidence" value="ECO:0007669"/>
    <property type="project" value="InterPro"/>
</dbReference>
<dbReference type="InterPro" id="IPR009000">
    <property type="entry name" value="Transl_B-barrel_sf"/>
</dbReference>
<evidence type="ECO:0000256" key="9">
    <source>
        <dbReference type="ARBA" id="ARBA00046482"/>
    </source>
</evidence>
<evidence type="ECO:0000256" key="5">
    <source>
        <dbReference type="ARBA" id="ARBA00022990"/>
    </source>
</evidence>
<dbReference type="PANTHER" id="PTHR11363:SF4">
    <property type="entry name" value="LARGE RIBOSOMAL SUBUNIT PROTEIN UL3"/>
    <property type="match status" value="1"/>
</dbReference>
<reference evidence="11" key="2">
    <citation type="submission" date="2025-08" db="UniProtKB">
        <authorList>
            <consortium name="Ensembl"/>
        </authorList>
    </citation>
    <scope>IDENTIFICATION</scope>
</reference>
<accession>A0A8D3ACV2</accession>
<dbReference type="SUPFAM" id="SSF50447">
    <property type="entry name" value="Translation proteins"/>
    <property type="match status" value="1"/>
</dbReference>
<dbReference type="PANTHER" id="PTHR11363">
    <property type="entry name" value="60S RIBOSOMAL PROTEIN L3-RELATED"/>
    <property type="match status" value="1"/>
</dbReference>
<comment type="function">
    <text evidence="7">Component of the large ribosomal subunit. The ribosome is a large ribonucleoprotein complex responsible for the synthesis of proteins in the cell.</text>
</comment>
<comment type="subunit">
    <text evidence="9">Component of the large ribosomal subunit. Interacts with DHX33.</text>
</comment>